<dbReference type="RefSeq" id="WP_172354804.1">
    <property type="nucleotide sequence ID" value="NZ_BLLH01000001.1"/>
</dbReference>
<organism evidence="1 2">
    <name type="scientific">Pseudolactococcus insecticola</name>
    <dbReference type="NCBI Taxonomy" id="2709158"/>
    <lineage>
        <taxon>Bacteria</taxon>
        <taxon>Bacillati</taxon>
        <taxon>Bacillota</taxon>
        <taxon>Bacilli</taxon>
        <taxon>Lactobacillales</taxon>
        <taxon>Streptococcaceae</taxon>
        <taxon>Pseudolactococcus</taxon>
    </lineage>
</organism>
<gene>
    <name evidence="1" type="ORF">Hs20B_02440</name>
</gene>
<name>A0A6A0B473_9LACT</name>
<keyword evidence="2" id="KW-1185">Reference proteome</keyword>
<sequence length="170" mass="18679">MAEKTRDEIKATMVAGEVIKAEDISDFADSVLFNEEIGGFMAEIEIPLFKNDVTFFFRMANSPNDLNIDVVIIFTYFSRQKVEFKTVDDFWNKIPAGFINATGCYALNDNTGNKAIVSMLKVGDGIILGIKENGTAQTKTAITNVSFENQITDLSTRIYAPVGAYGVPAP</sequence>
<evidence type="ECO:0000313" key="1">
    <source>
        <dbReference type="EMBL" id="GFH39846.1"/>
    </source>
</evidence>
<dbReference type="EMBL" id="BLLH01000001">
    <property type="protein sequence ID" value="GFH39846.1"/>
    <property type="molecule type" value="Genomic_DNA"/>
</dbReference>
<dbReference type="Proteomes" id="UP000475928">
    <property type="component" value="Unassembled WGS sequence"/>
</dbReference>
<accession>A0A6A0B473</accession>
<dbReference type="AlphaFoldDB" id="A0A6A0B473"/>
<protein>
    <submittedName>
        <fullName evidence="1">Uncharacterized protein</fullName>
    </submittedName>
</protein>
<reference evidence="1 2" key="1">
    <citation type="submission" date="2020-02" db="EMBL/GenBank/DDBJ databases">
        <title>Draft genome sequence of Lactococcus sp. Hs20B0-1.</title>
        <authorList>
            <person name="Noda S."/>
            <person name="Yuki M."/>
            <person name="Ohkuma M."/>
        </authorList>
    </citation>
    <scope>NUCLEOTIDE SEQUENCE [LARGE SCALE GENOMIC DNA]</scope>
    <source>
        <strain evidence="1 2">Hs20B0-1</strain>
    </source>
</reference>
<proteinExistence type="predicted"/>
<evidence type="ECO:0000313" key="2">
    <source>
        <dbReference type="Proteomes" id="UP000475928"/>
    </source>
</evidence>
<comment type="caution">
    <text evidence="1">The sequence shown here is derived from an EMBL/GenBank/DDBJ whole genome shotgun (WGS) entry which is preliminary data.</text>
</comment>